<dbReference type="SUPFAM" id="SSF53448">
    <property type="entry name" value="Nucleotide-diphospho-sugar transferases"/>
    <property type="match status" value="1"/>
</dbReference>
<evidence type="ECO:0008006" key="3">
    <source>
        <dbReference type="Google" id="ProtNLM"/>
    </source>
</evidence>
<organism evidence="1 2">
    <name type="scientific">Jannaschia rubra</name>
    <dbReference type="NCBI Taxonomy" id="282197"/>
    <lineage>
        <taxon>Bacteria</taxon>
        <taxon>Pseudomonadati</taxon>
        <taxon>Pseudomonadota</taxon>
        <taxon>Alphaproteobacteria</taxon>
        <taxon>Rhodobacterales</taxon>
        <taxon>Roseobacteraceae</taxon>
        <taxon>Jannaschia</taxon>
    </lineage>
</organism>
<protein>
    <recommendedName>
        <fullName evidence="3">Glycosyl transferase</fullName>
    </recommendedName>
</protein>
<dbReference type="AlphaFoldDB" id="A0A0M6XWQ3"/>
<reference evidence="1 2" key="1">
    <citation type="submission" date="2015-07" db="EMBL/GenBank/DDBJ databases">
        <authorList>
            <person name="Noorani M."/>
        </authorList>
    </citation>
    <scope>NUCLEOTIDE SEQUENCE [LARGE SCALE GENOMIC DNA]</scope>
    <source>
        <strain evidence="1 2">CECT 5088</strain>
    </source>
</reference>
<evidence type="ECO:0000313" key="1">
    <source>
        <dbReference type="EMBL" id="CTQ34354.1"/>
    </source>
</evidence>
<dbReference type="EMBL" id="CXPG01000021">
    <property type="protein sequence ID" value="CTQ34354.1"/>
    <property type="molecule type" value="Genomic_DNA"/>
</dbReference>
<proteinExistence type="predicted"/>
<gene>
    <name evidence="1" type="ORF">JAN5088_03149</name>
</gene>
<dbReference type="RefSeq" id="WP_055683717.1">
    <property type="nucleotide sequence ID" value="NZ_CXPG01000021.1"/>
</dbReference>
<sequence>MDKQIICINWGTRYGARYINNLHAMVARNITPPFRFHCFTDVREGVHPDVVCHDLPPMPGAVPRKSRGKWQKARLWASDLGGLSGQVLFLDLDVVVTGSLDPFFTFGNPDDVVLARNMAKPLHRLGQTSIYRMPVGKLAPLQEMFAADPEGVAAEYIYEQHFVTRNAPGGIVFWPRSWVRHFRIECIRNFPLNYVLQARKPKDARVVIFAGKVNPPDAILGQYDDKTPHLSRRAHIARALRSKRKLTALRSYLLPTDWVREAWQMDEPDSTPTNGSGTD</sequence>
<dbReference type="OrthoDB" id="564871at2"/>
<evidence type="ECO:0000313" key="2">
    <source>
        <dbReference type="Proteomes" id="UP000048908"/>
    </source>
</evidence>
<keyword evidence="2" id="KW-1185">Reference proteome</keyword>
<dbReference type="InterPro" id="IPR029044">
    <property type="entry name" value="Nucleotide-diphossugar_trans"/>
</dbReference>
<dbReference type="Proteomes" id="UP000048908">
    <property type="component" value="Unassembled WGS sequence"/>
</dbReference>
<accession>A0A0M6XWQ3</accession>
<dbReference type="STRING" id="282197.SAMN04488517_10882"/>
<name>A0A0M6XWQ3_9RHOB</name>